<gene>
    <name evidence="1" type="ORF">METZ01_LOCUS235944</name>
</gene>
<proteinExistence type="predicted"/>
<accession>A0A382H746</accession>
<sequence length="37" mass="4330">MSMTGYSQISISKFTNRNSLRPLLYWEAGPEPLTRKR</sequence>
<dbReference type="EMBL" id="UINC01059552">
    <property type="protein sequence ID" value="SVB83090.1"/>
    <property type="molecule type" value="Genomic_DNA"/>
</dbReference>
<dbReference type="AlphaFoldDB" id="A0A382H746"/>
<protein>
    <submittedName>
        <fullName evidence="1">Uncharacterized protein</fullName>
    </submittedName>
</protein>
<reference evidence="1" key="1">
    <citation type="submission" date="2018-05" db="EMBL/GenBank/DDBJ databases">
        <authorList>
            <person name="Lanie J.A."/>
            <person name="Ng W.-L."/>
            <person name="Kazmierczak K.M."/>
            <person name="Andrzejewski T.M."/>
            <person name="Davidsen T.M."/>
            <person name="Wayne K.J."/>
            <person name="Tettelin H."/>
            <person name="Glass J.I."/>
            <person name="Rusch D."/>
            <person name="Podicherti R."/>
            <person name="Tsui H.-C.T."/>
            <person name="Winkler M.E."/>
        </authorList>
    </citation>
    <scope>NUCLEOTIDE SEQUENCE</scope>
</reference>
<name>A0A382H746_9ZZZZ</name>
<organism evidence="1">
    <name type="scientific">marine metagenome</name>
    <dbReference type="NCBI Taxonomy" id="408172"/>
    <lineage>
        <taxon>unclassified sequences</taxon>
        <taxon>metagenomes</taxon>
        <taxon>ecological metagenomes</taxon>
    </lineage>
</organism>
<evidence type="ECO:0000313" key="1">
    <source>
        <dbReference type="EMBL" id="SVB83090.1"/>
    </source>
</evidence>